<accession>A0A180GVG9</accession>
<evidence type="ECO:0000313" key="3">
    <source>
        <dbReference type="EnsemblFungi" id="PTTG_08706-t43_1-p1"/>
    </source>
</evidence>
<gene>
    <name evidence="2" type="ORF">PTTG_08706</name>
</gene>
<reference evidence="2" key="2">
    <citation type="submission" date="2016-05" db="EMBL/GenBank/DDBJ databases">
        <title>Comparative analysis highlights variable genome content of wheat rusts and divergence of the mating loci.</title>
        <authorList>
            <person name="Cuomo C.A."/>
            <person name="Bakkeren G."/>
            <person name="Szabo L."/>
            <person name="Khalil H."/>
            <person name="Joly D."/>
            <person name="Goldberg J."/>
            <person name="Young S."/>
            <person name="Zeng Q."/>
            <person name="Fellers J."/>
        </authorList>
    </citation>
    <scope>NUCLEOTIDE SEQUENCE [LARGE SCALE GENOMIC DNA]</scope>
    <source>
        <strain evidence="2">1-1 BBBD Race 1</strain>
    </source>
</reference>
<reference evidence="3" key="4">
    <citation type="submission" date="2025-05" db="UniProtKB">
        <authorList>
            <consortium name="EnsemblFungi"/>
        </authorList>
    </citation>
    <scope>IDENTIFICATION</scope>
    <source>
        <strain evidence="3">isolate 1-1 / race 1 (BBBD)</strain>
    </source>
</reference>
<reference evidence="2" key="1">
    <citation type="submission" date="2009-11" db="EMBL/GenBank/DDBJ databases">
        <authorList>
            <consortium name="The Broad Institute Genome Sequencing Platform"/>
            <person name="Ward D."/>
            <person name="Feldgarden M."/>
            <person name="Earl A."/>
            <person name="Young S.K."/>
            <person name="Zeng Q."/>
            <person name="Koehrsen M."/>
            <person name="Alvarado L."/>
            <person name="Berlin A."/>
            <person name="Bochicchio J."/>
            <person name="Borenstein D."/>
            <person name="Chapman S.B."/>
            <person name="Chen Z."/>
            <person name="Engels R."/>
            <person name="Freedman E."/>
            <person name="Gellesch M."/>
            <person name="Goldberg J."/>
            <person name="Griggs A."/>
            <person name="Gujja S."/>
            <person name="Heilman E."/>
            <person name="Heiman D."/>
            <person name="Hepburn T."/>
            <person name="Howarth C."/>
            <person name="Jen D."/>
            <person name="Larson L."/>
            <person name="Lewis B."/>
            <person name="Mehta T."/>
            <person name="Park D."/>
            <person name="Pearson M."/>
            <person name="Roberts A."/>
            <person name="Saif S."/>
            <person name="Shea T."/>
            <person name="Shenoy N."/>
            <person name="Sisk P."/>
            <person name="Stolte C."/>
            <person name="Sykes S."/>
            <person name="Thomson T."/>
            <person name="Walk T."/>
            <person name="White J."/>
            <person name="Yandava C."/>
            <person name="Izard J."/>
            <person name="Baranova O.V."/>
            <person name="Blanton J.M."/>
            <person name="Tanner A.C."/>
            <person name="Dewhirst F.E."/>
            <person name="Haas B."/>
            <person name="Nusbaum C."/>
            <person name="Birren B."/>
        </authorList>
    </citation>
    <scope>NUCLEOTIDE SEQUENCE [LARGE SCALE GENOMIC DNA]</scope>
    <source>
        <strain evidence="2">1-1 BBBD Race 1</strain>
    </source>
</reference>
<organism evidence="2">
    <name type="scientific">Puccinia triticina (isolate 1-1 / race 1 (BBBD))</name>
    <name type="common">Brown leaf rust fungus</name>
    <dbReference type="NCBI Taxonomy" id="630390"/>
    <lineage>
        <taxon>Eukaryota</taxon>
        <taxon>Fungi</taxon>
        <taxon>Dikarya</taxon>
        <taxon>Basidiomycota</taxon>
        <taxon>Pucciniomycotina</taxon>
        <taxon>Pucciniomycetes</taxon>
        <taxon>Pucciniales</taxon>
        <taxon>Pucciniaceae</taxon>
        <taxon>Puccinia</taxon>
    </lineage>
</organism>
<feature type="compositionally biased region" description="Pro residues" evidence="1">
    <location>
        <begin position="135"/>
        <end position="144"/>
    </location>
</feature>
<sequence length="313" mass="33384">MTPPPNRADCSSAKEYVQQAQVWARKHGVNRPLVNERLKRPQEPASTPSAGPSLAARPSPTTGLKPPSADSTDRSSKRPCPAGPQPLGLAACFSALPHDPTPIILSPEPAFPQAPATPAKDTEMGPNDPSHTPSGSPPSFPPSAPHTETLQARAARASSIHTLDSTNPPSPQANTTPMAPRLLAPLAATVRATSRDSPTPRPRASSVPIHLPPPAEPAADTEAGLLNCQLAEISRDLRNTFPNNPLWEQAVFPAAAVLDFVGAFRNMYRALLHISTITPAQHRRRYAFFLVGINQLVEQLELAIVVPADKRTL</sequence>
<evidence type="ECO:0000313" key="4">
    <source>
        <dbReference type="Proteomes" id="UP000005240"/>
    </source>
</evidence>
<dbReference type="EMBL" id="ADAS02000017">
    <property type="protein sequence ID" value="OAV96760.1"/>
    <property type="molecule type" value="Genomic_DNA"/>
</dbReference>
<feature type="region of interest" description="Disordered" evidence="1">
    <location>
        <begin position="26"/>
        <end position="178"/>
    </location>
</feature>
<name>A0A180GVG9_PUCT1</name>
<reference evidence="3 4" key="3">
    <citation type="journal article" date="2017" name="G3 (Bethesda)">
        <title>Comparative analysis highlights variable genome content of wheat rusts and divergence of the mating loci.</title>
        <authorList>
            <person name="Cuomo C.A."/>
            <person name="Bakkeren G."/>
            <person name="Khalil H.B."/>
            <person name="Panwar V."/>
            <person name="Joly D."/>
            <person name="Linning R."/>
            <person name="Sakthikumar S."/>
            <person name="Song X."/>
            <person name="Adiconis X."/>
            <person name="Fan L."/>
            <person name="Goldberg J.M."/>
            <person name="Levin J.Z."/>
            <person name="Young S."/>
            <person name="Zeng Q."/>
            <person name="Anikster Y."/>
            <person name="Bruce M."/>
            <person name="Wang M."/>
            <person name="Yin C."/>
            <person name="McCallum B."/>
            <person name="Szabo L.J."/>
            <person name="Hulbert S."/>
            <person name="Chen X."/>
            <person name="Fellers J.P."/>
        </authorList>
    </citation>
    <scope>NUCLEOTIDE SEQUENCE</scope>
    <source>
        <strain evidence="4">Isolate 1-1 / race 1 (BBBD)</strain>
        <strain evidence="3">isolate 1-1 / race 1 (BBBD)</strain>
    </source>
</reference>
<keyword evidence="4" id="KW-1185">Reference proteome</keyword>
<dbReference type="VEuPathDB" id="FungiDB:PTTG_08706"/>
<evidence type="ECO:0000313" key="2">
    <source>
        <dbReference type="EMBL" id="OAV96760.1"/>
    </source>
</evidence>
<dbReference type="AlphaFoldDB" id="A0A180GVG9"/>
<feature type="region of interest" description="Disordered" evidence="1">
    <location>
        <begin position="191"/>
        <end position="210"/>
    </location>
</feature>
<evidence type="ECO:0000256" key="1">
    <source>
        <dbReference type="SAM" id="MobiDB-lite"/>
    </source>
</evidence>
<protein>
    <submittedName>
        <fullName evidence="2 3">Uncharacterized protein</fullName>
    </submittedName>
</protein>
<dbReference type="EnsemblFungi" id="PTTG_08706-t43_1">
    <property type="protein sequence ID" value="PTTG_08706-t43_1-p1"/>
    <property type="gene ID" value="PTTG_08706"/>
</dbReference>
<proteinExistence type="predicted"/>
<dbReference type="Proteomes" id="UP000005240">
    <property type="component" value="Unassembled WGS sequence"/>
</dbReference>